<gene>
    <name evidence="1" type="ORF">C1645_744899</name>
</gene>
<name>A0A397S7Z6_9GLOM</name>
<organism evidence="1 2">
    <name type="scientific">Glomus cerebriforme</name>
    <dbReference type="NCBI Taxonomy" id="658196"/>
    <lineage>
        <taxon>Eukaryota</taxon>
        <taxon>Fungi</taxon>
        <taxon>Fungi incertae sedis</taxon>
        <taxon>Mucoromycota</taxon>
        <taxon>Glomeromycotina</taxon>
        <taxon>Glomeromycetes</taxon>
        <taxon>Glomerales</taxon>
        <taxon>Glomeraceae</taxon>
        <taxon>Glomus</taxon>
    </lineage>
</organism>
<evidence type="ECO:0000313" key="1">
    <source>
        <dbReference type="EMBL" id="RIA80919.1"/>
    </source>
</evidence>
<dbReference type="Proteomes" id="UP000265703">
    <property type="component" value="Unassembled WGS sequence"/>
</dbReference>
<accession>A0A397S7Z6</accession>
<keyword evidence="2" id="KW-1185">Reference proteome</keyword>
<protein>
    <submittedName>
        <fullName evidence="1">Uncharacterized protein</fullName>
    </submittedName>
</protein>
<reference evidence="1 2" key="1">
    <citation type="submission" date="2018-06" db="EMBL/GenBank/DDBJ databases">
        <title>Comparative genomics reveals the genomic features of Rhizophagus irregularis, R. cerebriforme, R. diaphanum and Gigaspora rosea, and their symbiotic lifestyle signature.</title>
        <authorList>
            <person name="Morin E."/>
            <person name="San Clemente H."/>
            <person name="Chen E.C.H."/>
            <person name="De La Providencia I."/>
            <person name="Hainaut M."/>
            <person name="Kuo A."/>
            <person name="Kohler A."/>
            <person name="Murat C."/>
            <person name="Tang N."/>
            <person name="Roy S."/>
            <person name="Loubradou J."/>
            <person name="Henrissat B."/>
            <person name="Grigoriev I.V."/>
            <person name="Corradi N."/>
            <person name="Roux C."/>
            <person name="Martin F.M."/>
        </authorList>
    </citation>
    <scope>NUCLEOTIDE SEQUENCE [LARGE SCALE GENOMIC DNA]</scope>
    <source>
        <strain evidence="1 2">DAOM 227022</strain>
    </source>
</reference>
<dbReference type="AlphaFoldDB" id="A0A397S7Z6"/>
<proteinExistence type="predicted"/>
<dbReference type="EMBL" id="QKYT01000875">
    <property type="protein sequence ID" value="RIA80919.1"/>
    <property type="molecule type" value="Genomic_DNA"/>
</dbReference>
<evidence type="ECO:0000313" key="2">
    <source>
        <dbReference type="Proteomes" id="UP000265703"/>
    </source>
</evidence>
<comment type="caution">
    <text evidence="1">The sequence shown here is derived from an EMBL/GenBank/DDBJ whole genome shotgun (WGS) entry which is preliminary data.</text>
</comment>
<sequence>MPEFKYYKEESLNRAYLYANLEEITIEEDALEYLKTKKAKRKENYENINLKSVYLMRSDYNDLMFSYRKYFFNKFLERIGGKLDEKEAKNNFELLRKYKSADGTNLILEIKRVEEKIIIDENIQDIDEENQNIKADIQNKVKMSDEEVERKLIDFLKKNCGEFQKARSYEKIKVAIYQFLDRYLGMKDVDKLFIQKVVLINQGFFQNIIQDSIKEYAKFRSKEEKQYKEIPNWNVPDKDYYPKNADEKNYKNCIMEPVYVLQK</sequence>